<dbReference type="SUPFAM" id="SSF47473">
    <property type="entry name" value="EF-hand"/>
    <property type="match status" value="1"/>
</dbReference>
<feature type="domain" description="EF-hand" evidence="3">
    <location>
        <begin position="25"/>
        <end position="86"/>
    </location>
</feature>
<evidence type="ECO:0000256" key="2">
    <source>
        <dbReference type="SAM" id="SignalP"/>
    </source>
</evidence>
<keyword evidence="1" id="KW-0106">Calcium</keyword>
<dbReference type="AlphaFoldDB" id="A0AA36CE11"/>
<comment type="caution">
    <text evidence="4">The sequence shown here is derived from an EMBL/GenBank/DDBJ whole genome shotgun (WGS) entry which is preliminary data.</text>
</comment>
<evidence type="ECO:0000256" key="1">
    <source>
        <dbReference type="ARBA" id="ARBA00022837"/>
    </source>
</evidence>
<feature type="non-terminal residue" evidence="4">
    <location>
        <position position="1"/>
    </location>
</feature>
<dbReference type="Gene3D" id="1.10.238.10">
    <property type="entry name" value="EF-hand"/>
    <property type="match status" value="1"/>
</dbReference>
<organism evidence="4 5">
    <name type="scientific">Mesorhabditis spiculigera</name>
    <dbReference type="NCBI Taxonomy" id="96644"/>
    <lineage>
        <taxon>Eukaryota</taxon>
        <taxon>Metazoa</taxon>
        <taxon>Ecdysozoa</taxon>
        <taxon>Nematoda</taxon>
        <taxon>Chromadorea</taxon>
        <taxon>Rhabditida</taxon>
        <taxon>Rhabditina</taxon>
        <taxon>Rhabditomorpha</taxon>
        <taxon>Rhabditoidea</taxon>
        <taxon>Rhabditidae</taxon>
        <taxon>Mesorhabditinae</taxon>
        <taxon>Mesorhabditis</taxon>
    </lineage>
</organism>
<gene>
    <name evidence="4" type="ORF">MSPICULIGERA_LOCUS5306</name>
</gene>
<dbReference type="InterPro" id="IPR002048">
    <property type="entry name" value="EF_hand_dom"/>
</dbReference>
<keyword evidence="5" id="KW-1185">Reference proteome</keyword>
<evidence type="ECO:0000313" key="4">
    <source>
        <dbReference type="EMBL" id="CAJ0566717.1"/>
    </source>
</evidence>
<accession>A0AA36CE11</accession>
<dbReference type="InterPro" id="IPR018247">
    <property type="entry name" value="EF_Hand_1_Ca_BS"/>
</dbReference>
<dbReference type="EMBL" id="CATQJA010001301">
    <property type="protein sequence ID" value="CAJ0566717.1"/>
    <property type="molecule type" value="Genomic_DNA"/>
</dbReference>
<dbReference type="PROSITE" id="PS00018">
    <property type="entry name" value="EF_HAND_1"/>
    <property type="match status" value="1"/>
</dbReference>
<evidence type="ECO:0000313" key="5">
    <source>
        <dbReference type="Proteomes" id="UP001177023"/>
    </source>
</evidence>
<reference evidence="4" key="1">
    <citation type="submission" date="2023-06" db="EMBL/GenBank/DDBJ databases">
        <authorList>
            <person name="Delattre M."/>
        </authorList>
    </citation>
    <scope>NUCLEOTIDE SEQUENCE</scope>
    <source>
        <strain evidence="4">AF72</strain>
    </source>
</reference>
<dbReference type="Proteomes" id="UP001177023">
    <property type="component" value="Unassembled WGS sequence"/>
</dbReference>
<dbReference type="Pfam" id="PF13499">
    <property type="entry name" value="EF-hand_7"/>
    <property type="match status" value="1"/>
</dbReference>
<keyword evidence="2" id="KW-0732">Signal</keyword>
<name>A0AA36CE11_9BILA</name>
<proteinExistence type="predicted"/>
<evidence type="ECO:0000259" key="3">
    <source>
        <dbReference type="Pfam" id="PF13499"/>
    </source>
</evidence>
<feature type="signal peptide" evidence="2">
    <location>
        <begin position="1"/>
        <end position="20"/>
    </location>
</feature>
<protein>
    <recommendedName>
        <fullName evidence="3">EF-hand domain-containing protein</fullName>
    </recommendedName>
</protein>
<sequence length="96" mass="10739">MKAISVLALLIAGLLVIVQADIPSEFTAFDTSKDDQVGFGEILDQVVKKTGHKPTDEQFNMIQTRFREADTNYNEQLSLAEFAKVYPVYVEALSKQ</sequence>
<dbReference type="InterPro" id="IPR011992">
    <property type="entry name" value="EF-hand-dom_pair"/>
</dbReference>
<feature type="chain" id="PRO_5041375644" description="EF-hand domain-containing protein" evidence="2">
    <location>
        <begin position="21"/>
        <end position="96"/>
    </location>
</feature>
<dbReference type="GO" id="GO:0005509">
    <property type="term" value="F:calcium ion binding"/>
    <property type="evidence" value="ECO:0007669"/>
    <property type="project" value="InterPro"/>
</dbReference>